<sequence>QQESLFSDTSEEEEIIFKLFSIEGKLLALARKIPEKNCLHPFLVIDSIKEKK</sequence>
<dbReference type="EMBL" id="BARS01020839">
    <property type="protein sequence ID" value="GAG11906.1"/>
    <property type="molecule type" value="Genomic_DNA"/>
</dbReference>
<proteinExistence type="predicted"/>
<dbReference type="AlphaFoldDB" id="X0WGT7"/>
<accession>X0WGT7</accession>
<organism evidence="1">
    <name type="scientific">marine sediment metagenome</name>
    <dbReference type="NCBI Taxonomy" id="412755"/>
    <lineage>
        <taxon>unclassified sequences</taxon>
        <taxon>metagenomes</taxon>
        <taxon>ecological metagenomes</taxon>
    </lineage>
</organism>
<gene>
    <name evidence="1" type="ORF">S01H1_33553</name>
</gene>
<evidence type="ECO:0000313" key="1">
    <source>
        <dbReference type="EMBL" id="GAG11906.1"/>
    </source>
</evidence>
<comment type="caution">
    <text evidence="1">The sequence shown here is derived from an EMBL/GenBank/DDBJ whole genome shotgun (WGS) entry which is preliminary data.</text>
</comment>
<reference evidence="1" key="1">
    <citation type="journal article" date="2014" name="Front. Microbiol.">
        <title>High frequency of phylogenetically diverse reductive dehalogenase-homologous genes in deep subseafloor sedimentary metagenomes.</title>
        <authorList>
            <person name="Kawai M."/>
            <person name="Futagami T."/>
            <person name="Toyoda A."/>
            <person name="Takaki Y."/>
            <person name="Nishi S."/>
            <person name="Hori S."/>
            <person name="Arai W."/>
            <person name="Tsubouchi T."/>
            <person name="Morono Y."/>
            <person name="Uchiyama I."/>
            <person name="Ito T."/>
            <person name="Fujiyama A."/>
            <person name="Inagaki F."/>
            <person name="Takami H."/>
        </authorList>
    </citation>
    <scope>NUCLEOTIDE SEQUENCE</scope>
    <source>
        <strain evidence="1">Expedition CK06-06</strain>
    </source>
</reference>
<protein>
    <submittedName>
        <fullName evidence="1">Uncharacterized protein</fullName>
    </submittedName>
</protein>
<name>X0WGT7_9ZZZZ</name>
<feature type="non-terminal residue" evidence="1">
    <location>
        <position position="1"/>
    </location>
</feature>